<dbReference type="PROSITE" id="PS00012">
    <property type="entry name" value="PHOSPHOPANTETHEINE"/>
    <property type="match status" value="1"/>
</dbReference>
<dbReference type="SMART" id="SM00827">
    <property type="entry name" value="PKS_AT"/>
    <property type="match status" value="1"/>
</dbReference>
<dbReference type="Gene3D" id="1.10.1200.10">
    <property type="entry name" value="ACP-like"/>
    <property type="match status" value="1"/>
</dbReference>
<evidence type="ECO:0000256" key="7">
    <source>
        <dbReference type="PROSITE-ProRule" id="PRU01363"/>
    </source>
</evidence>
<dbReference type="InterPro" id="IPR036318">
    <property type="entry name" value="FAD-bd_PCMH-like_sf"/>
</dbReference>
<feature type="domain" description="Carrier" evidence="8">
    <location>
        <begin position="2262"/>
        <end position="2339"/>
    </location>
</feature>
<dbReference type="InterPro" id="IPR001227">
    <property type="entry name" value="Ac_transferase_dom_sf"/>
</dbReference>
<gene>
    <name evidence="12" type="ORF">FAUST_3130</name>
</gene>
<comment type="caution">
    <text evidence="12">The sequence shown here is derived from an EMBL/GenBank/DDBJ whole genome shotgun (WGS) entry which is preliminary data.</text>
</comment>
<dbReference type="SUPFAM" id="SSF55048">
    <property type="entry name" value="Probable ACP-binding domain of malonyl-CoA ACP transacylase"/>
    <property type="match status" value="1"/>
</dbReference>
<evidence type="ECO:0000256" key="5">
    <source>
        <dbReference type="ARBA" id="ARBA00023002"/>
    </source>
</evidence>
<dbReference type="InterPro" id="IPR009081">
    <property type="entry name" value="PP-bd_ACP"/>
</dbReference>
<keyword evidence="4" id="KW-0808">Transferase</keyword>
<dbReference type="SUPFAM" id="SSF51735">
    <property type="entry name" value="NAD(P)-binding Rossmann-fold domains"/>
    <property type="match status" value="2"/>
</dbReference>
<evidence type="ECO:0000256" key="3">
    <source>
        <dbReference type="ARBA" id="ARBA00022553"/>
    </source>
</evidence>
<keyword evidence="3" id="KW-0597">Phosphoprotein</keyword>
<dbReference type="InterPro" id="IPR056501">
    <property type="entry name" value="NAD-bd_HRPKS_sdrA"/>
</dbReference>
<dbReference type="GO" id="GO:0004315">
    <property type="term" value="F:3-oxoacyl-[acyl-carrier-protein] synthase activity"/>
    <property type="evidence" value="ECO:0007669"/>
    <property type="project" value="InterPro"/>
</dbReference>
<dbReference type="InterPro" id="IPR016036">
    <property type="entry name" value="Malonyl_transacylase_ACP-bd"/>
</dbReference>
<dbReference type="PROSITE" id="PS51257">
    <property type="entry name" value="PROKAR_LIPOPROTEIN"/>
    <property type="match status" value="1"/>
</dbReference>
<keyword evidence="2" id="KW-0596">Phosphopantetheine</keyword>
<dbReference type="PROSITE" id="PS52019">
    <property type="entry name" value="PKS_MFAS_DH"/>
    <property type="match status" value="1"/>
</dbReference>
<dbReference type="InterPro" id="IPR049900">
    <property type="entry name" value="PKS_mFAS_DH"/>
</dbReference>
<dbReference type="SMART" id="SM00826">
    <property type="entry name" value="PKS_DH"/>
    <property type="match status" value="1"/>
</dbReference>
<dbReference type="Pfam" id="PF16197">
    <property type="entry name" value="KAsynt_C_assoc"/>
    <property type="match status" value="1"/>
</dbReference>
<dbReference type="InterPro" id="IPR013154">
    <property type="entry name" value="ADH-like_N"/>
</dbReference>
<dbReference type="Pfam" id="PF23114">
    <property type="entry name" value="NAD-bd_HRPKS_sdrA"/>
    <property type="match status" value="1"/>
</dbReference>
<dbReference type="Gene3D" id="3.90.180.10">
    <property type="entry name" value="Medium-chain alcohol dehydrogenases, catalytic domain"/>
    <property type="match status" value="1"/>
</dbReference>
<dbReference type="InterPro" id="IPR032821">
    <property type="entry name" value="PKS_assoc"/>
</dbReference>
<feature type="active site" description="Proton acceptor; for dehydratase activity" evidence="7">
    <location>
        <position position="948"/>
    </location>
</feature>
<dbReference type="InterPro" id="IPR020806">
    <property type="entry name" value="PKS_PP-bd"/>
</dbReference>
<dbReference type="Pfam" id="PF08659">
    <property type="entry name" value="KR"/>
    <property type="match status" value="1"/>
</dbReference>
<feature type="region of interest" description="N-terminal hotdog fold" evidence="7">
    <location>
        <begin position="916"/>
        <end position="1051"/>
    </location>
</feature>
<dbReference type="SMART" id="SM00829">
    <property type="entry name" value="PKS_ER"/>
    <property type="match status" value="1"/>
</dbReference>
<dbReference type="SMART" id="SM00825">
    <property type="entry name" value="PKS_KS"/>
    <property type="match status" value="1"/>
</dbReference>
<dbReference type="SUPFAM" id="SSF56176">
    <property type="entry name" value="FAD-binding/transporter-associated domain-like"/>
    <property type="match status" value="1"/>
</dbReference>
<evidence type="ECO:0000256" key="4">
    <source>
        <dbReference type="ARBA" id="ARBA00022679"/>
    </source>
</evidence>
<dbReference type="SUPFAM" id="SSF50129">
    <property type="entry name" value="GroES-like"/>
    <property type="match status" value="1"/>
</dbReference>
<accession>A0AAN6C5E0</accession>
<dbReference type="InterPro" id="IPR006094">
    <property type="entry name" value="Oxid_FAD_bind_N"/>
</dbReference>
<dbReference type="InterPro" id="IPR050091">
    <property type="entry name" value="PKS_NRPS_Biosynth_Enz"/>
</dbReference>
<dbReference type="InterPro" id="IPR020807">
    <property type="entry name" value="PKS_DH"/>
</dbReference>
<feature type="domain" description="FAD-binding PCMH-type" evidence="9">
    <location>
        <begin position="2474"/>
        <end position="2652"/>
    </location>
</feature>
<dbReference type="InterPro" id="IPR011032">
    <property type="entry name" value="GroES-like_sf"/>
</dbReference>
<feature type="region of interest" description="C-terminal hotdog fold" evidence="7">
    <location>
        <begin position="1079"/>
        <end position="1235"/>
    </location>
</feature>
<dbReference type="GO" id="GO:0071949">
    <property type="term" value="F:FAD binding"/>
    <property type="evidence" value="ECO:0007669"/>
    <property type="project" value="InterPro"/>
</dbReference>
<dbReference type="InterPro" id="IPR036736">
    <property type="entry name" value="ACP-like_sf"/>
</dbReference>
<dbReference type="InterPro" id="IPR013968">
    <property type="entry name" value="PKS_KR"/>
</dbReference>
<dbReference type="Gene3D" id="3.10.129.110">
    <property type="entry name" value="Polyketide synthase dehydratase"/>
    <property type="match status" value="1"/>
</dbReference>
<dbReference type="Gene3D" id="3.40.50.720">
    <property type="entry name" value="NAD(P)-binding Rossmann-like Domain"/>
    <property type="match status" value="2"/>
</dbReference>
<dbReference type="InterPro" id="IPR018201">
    <property type="entry name" value="Ketoacyl_synth_AS"/>
</dbReference>
<evidence type="ECO:0000259" key="11">
    <source>
        <dbReference type="PROSITE" id="PS52019"/>
    </source>
</evidence>
<keyword evidence="5" id="KW-0560">Oxidoreductase</keyword>
<keyword evidence="6" id="KW-0511">Multifunctional enzyme</keyword>
<evidence type="ECO:0000259" key="8">
    <source>
        <dbReference type="PROSITE" id="PS50075"/>
    </source>
</evidence>
<feature type="active site" description="Proton donor; for dehydratase activity" evidence="7">
    <location>
        <position position="1145"/>
    </location>
</feature>
<dbReference type="Gene3D" id="3.30.465.10">
    <property type="match status" value="2"/>
</dbReference>
<dbReference type="CDD" id="cd05195">
    <property type="entry name" value="enoyl_red"/>
    <property type="match status" value="1"/>
</dbReference>
<proteinExistence type="inferred from homology"/>
<evidence type="ECO:0000259" key="9">
    <source>
        <dbReference type="PROSITE" id="PS51387"/>
    </source>
</evidence>
<feature type="domain" description="Ketosynthase family 3 (KS3)" evidence="10">
    <location>
        <begin position="9"/>
        <end position="426"/>
    </location>
</feature>
<evidence type="ECO:0000256" key="2">
    <source>
        <dbReference type="ARBA" id="ARBA00022450"/>
    </source>
</evidence>
<dbReference type="PROSITE" id="PS51387">
    <property type="entry name" value="FAD_PCMH"/>
    <property type="match status" value="1"/>
</dbReference>
<dbReference type="Pfam" id="PF01565">
    <property type="entry name" value="FAD_binding_4"/>
    <property type="match status" value="1"/>
</dbReference>
<dbReference type="SUPFAM" id="SSF52151">
    <property type="entry name" value="FabD/lysophospholipase-like"/>
    <property type="match status" value="1"/>
</dbReference>
<evidence type="ECO:0008006" key="14">
    <source>
        <dbReference type="Google" id="ProtNLM"/>
    </source>
</evidence>
<dbReference type="InterPro" id="IPR014031">
    <property type="entry name" value="Ketoacyl_synth_C"/>
</dbReference>
<dbReference type="PANTHER" id="PTHR43775">
    <property type="entry name" value="FATTY ACID SYNTHASE"/>
    <property type="match status" value="1"/>
</dbReference>
<feature type="domain" description="PKS/mFAS DH" evidence="11">
    <location>
        <begin position="916"/>
        <end position="1235"/>
    </location>
</feature>
<dbReference type="InterPro" id="IPR020843">
    <property type="entry name" value="ER"/>
</dbReference>
<dbReference type="Gene3D" id="3.40.47.10">
    <property type="match status" value="1"/>
</dbReference>
<dbReference type="InterPro" id="IPR049552">
    <property type="entry name" value="PKS_DH_N"/>
</dbReference>
<dbReference type="PROSITE" id="PS52004">
    <property type="entry name" value="KS3_2"/>
    <property type="match status" value="1"/>
</dbReference>
<dbReference type="PANTHER" id="PTHR43775:SF29">
    <property type="entry name" value="ASPERFURANONE POLYKETIDE SYNTHASE AFOG-RELATED"/>
    <property type="match status" value="1"/>
</dbReference>
<dbReference type="InterPro" id="IPR057326">
    <property type="entry name" value="KR_dom"/>
</dbReference>
<dbReference type="InterPro" id="IPR014043">
    <property type="entry name" value="Acyl_transferase_dom"/>
</dbReference>
<evidence type="ECO:0000256" key="6">
    <source>
        <dbReference type="ARBA" id="ARBA00023268"/>
    </source>
</evidence>
<dbReference type="Gene3D" id="3.40.366.10">
    <property type="entry name" value="Malonyl-Coenzyme A Acyl Carrier Protein, domain 2"/>
    <property type="match status" value="1"/>
</dbReference>
<dbReference type="CDD" id="cd00833">
    <property type="entry name" value="PKS"/>
    <property type="match status" value="1"/>
</dbReference>
<comment type="similarity">
    <text evidence="1">Belongs to the oxygen-dependent FAD-linked oxidoreductase family.</text>
</comment>
<dbReference type="InterPro" id="IPR014030">
    <property type="entry name" value="Ketoacyl_synth_N"/>
</dbReference>
<dbReference type="InterPro" id="IPR016035">
    <property type="entry name" value="Acyl_Trfase/lysoPLipase"/>
</dbReference>
<dbReference type="Pfam" id="PF13602">
    <property type="entry name" value="ADH_zinc_N_2"/>
    <property type="match status" value="1"/>
</dbReference>
<dbReference type="SUPFAM" id="SSF53901">
    <property type="entry name" value="Thiolase-like"/>
    <property type="match status" value="1"/>
</dbReference>
<dbReference type="InterPro" id="IPR042104">
    <property type="entry name" value="PKS_dehydratase_sf"/>
</dbReference>
<dbReference type="GO" id="GO:0006633">
    <property type="term" value="P:fatty acid biosynthetic process"/>
    <property type="evidence" value="ECO:0007669"/>
    <property type="project" value="InterPro"/>
</dbReference>
<organism evidence="12 13">
    <name type="scientific">Fusarium austroamericanum</name>
    <dbReference type="NCBI Taxonomy" id="282268"/>
    <lineage>
        <taxon>Eukaryota</taxon>
        <taxon>Fungi</taxon>
        <taxon>Dikarya</taxon>
        <taxon>Ascomycota</taxon>
        <taxon>Pezizomycotina</taxon>
        <taxon>Sordariomycetes</taxon>
        <taxon>Hypocreomycetidae</taxon>
        <taxon>Hypocreales</taxon>
        <taxon>Nectriaceae</taxon>
        <taxon>Fusarium</taxon>
    </lineage>
</organism>
<dbReference type="Pfam" id="PF08240">
    <property type="entry name" value="ADH_N"/>
    <property type="match status" value="1"/>
</dbReference>
<dbReference type="SMART" id="SM00823">
    <property type="entry name" value="PKS_PP"/>
    <property type="match status" value="1"/>
</dbReference>
<dbReference type="Pfam" id="PF21089">
    <property type="entry name" value="PKS_DH_N"/>
    <property type="match status" value="1"/>
</dbReference>
<dbReference type="SUPFAM" id="SSF47336">
    <property type="entry name" value="ACP-like"/>
    <property type="match status" value="1"/>
</dbReference>
<protein>
    <recommendedName>
        <fullName evidence="14">Polyketide synthase</fullName>
    </recommendedName>
</protein>
<dbReference type="FunFam" id="3.40.50.720:FF:000209">
    <property type="entry name" value="Polyketide synthase Pks12"/>
    <property type="match status" value="1"/>
</dbReference>
<evidence type="ECO:0000313" key="13">
    <source>
        <dbReference type="Proteomes" id="UP000537989"/>
    </source>
</evidence>
<name>A0AAN6C5E0_FUSAU</name>
<dbReference type="InterPro" id="IPR016166">
    <property type="entry name" value="FAD-bd_PCMH"/>
</dbReference>
<dbReference type="GO" id="GO:0030639">
    <property type="term" value="P:polyketide biosynthetic process"/>
    <property type="evidence" value="ECO:0007669"/>
    <property type="project" value="UniProtKB-ARBA"/>
</dbReference>
<dbReference type="InterPro" id="IPR016039">
    <property type="entry name" value="Thiolase-like"/>
</dbReference>
<dbReference type="Pfam" id="PF23297">
    <property type="entry name" value="ACP_SdgA_C"/>
    <property type="match status" value="1"/>
</dbReference>
<dbReference type="GO" id="GO:0016491">
    <property type="term" value="F:oxidoreductase activity"/>
    <property type="evidence" value="ECO:0007669"/>
    <property type="project" value="UniProtKB-KW"/>
</dbReference>
<dbReference type="Proteomes" id="UP000537989">
    <property type="component" value="Unassembled WGS sequence"/>
</dbReference>
<reference evidence="12 13" key="1">
    <citation type="submission" date="2020-02" db="EMBL/GenBank/DDBJ databases">
        <title>Identification and distribution of gene clusters putatively required for synthesis of sphingolipid metabolism inhibitors in phylogenetically diverse species of the filamentous fungus Fusarium.</title>
        <authorList>
            <person name="Kim H.-S."/>
            <person name="Busman M."/>
            <person name="Brown D.W."/>
            <person name="Divon H."/>
            <person name="Uhlig S."/>
            <person name="Proctor R.H."/>
        </authorList>
    </citation>
    <scope>NUCLEOTIDE SEQUENCE [LARGE SCALE GENOMIC DNA]</scope>
    <source>
        <strain evidence="12 13">NRRL 2903</strain>
    </source>
</reference>
<dbReference type="PROSITE" id="PS50075">
    <property type="entry name" value="CARRIER"/>
    <property type="match status" value="1"/>
</dbReference>
<dbReference type="Pfam" id="PF08031">
    <property type="entry name" value="BBE"/>
    <property type="match status" value="1"/>
</dbReference>
<dbReference type="GO" id="GO:0004312">
    <property type="term" value="F:fatty acid synthase activity"/>
    <property type="evidence" value="ECO:0007669"/>
    <property type="project" value="TreeGrafter"/>
</dbReference>
<dbReference type="InterPro" id="IPR020841">
    <property type="entry name" value="PKS_Beta-ketoAc_synthase_dom"/>
</dbReference>
<dbReference type="GO" id="GO:0031177">
    <property type="term" value="F:phosphopantetheine binding"/>
    <property type="evidence" value="ECO:0007669"/>
    <property type="project" value="InterPro"/>
</dbReference>
<dbReference type="GO" id="GO:1901336">
    <property type="term" value="P:lactone biosynthetic process"/>
    <property type="evidence" value="ECO:0007669"/>
    <property type="project" value="UniProtKB-ARBA"/>
</dbReference>
<dbReference type="Pfam" id="PF00109">
    <property type="entry name" value="ketoacyl-synt"/>
    <property type="match status" value="1"/>
</dbReference>
<evidence type="ECO:0000259" key="10">
    <source>
        <dbReference type="PROSITE" id="PS52004"/>
    </source>
</evidence>
<dbReference type="InterPro" id="IPR049551">
    <property type="entry name" value="PKS_DH_C"/>
</dbReference>
<dbReference type="InterPro" id="IPR012951">
    <property type="entry name" value="BBE"/>
</dbReference>
<dbReference type="InterPro" id="IPR036291">
    <property type="entry name" value="NAD(P)-bd_dom_sf"/>
</dbReference>
<dbReference type="PROSITE" id="PS00606">
    <property type="entry name" value="KS3_1"/>
    <property type="match status" value="1"/>
</dbReference>
<sequence length="2924" mass="318349">MSVDNKQVPGPVAIVGLACRFPGDATSPSKFWDLLKSGKDAYSETTDRYNAQAFYHPNSKRQNVLPVTGGHFLKQDPHVFDAAFFNITAAEAISLDPKQRIALEVAYEAFENAGKPLKQVAGTTTACFVGSSMSDYRDAVVRDFAHNPKYHVLGTCEEMIANRISHFFDIHGPSATVHTACSSSLVAIHLACQSLLSGDAEMALAGGVGMILTPDGTMQLNNLGFLNPEGHSRSFDKDAGGYGRGEGCGILVLKKLDKAIQDGDNIRAVIRASGVNSDGWTQGVTMPSSEAQAALIKHVYETRGLDYGATQYVEAHGTGTKAGDPVETGAIHRTIGQGASKNRKLWIGHLEAAAGVASVIKGVLAMENSLIPPNIHFASPNPEIPLDEWNMAVPTKLTPWPAARTKRMSVSGFGMGGTNGHVVLEAFNSTPQSILYGDAQYQPAHNGKRLFTFSSHDQAGLDRVSKSLVDHLDSLGPAGARPEYLADLGYSLSVGKSGLSWKTAHLAESLTELREKLSSPQSEHAVREPRSQPKIGFVFTGQGAQWARMGVEMLHRPVFKESVQRSTDYLQQLGCDWTPIVELSRAQKESRLTLPEISQPICSVLQIALVDELRSWGVAPVSVVGHSSGEIAAAYCIEALSHKDAIAVAYFRGKVSAGLNHLNGGMMAVGCSRAEAETLIDESDLQGGHVTVACVNSPSNVTLSGDVAPLDQLKGILEKRGIFARRLRVEVAYHSTHMNSVFADYTASIADIEPQSCPSHQPIMVSSVTNNQVDPALLGSYYWGRNLISPVLFSDTIKEMVSPADGNGQKAVDLLVEIGPHGALGGPIEQILSHFDIENVGYQSMLTRGQNAVETSLELATSLFLQGVAIDIQKVNGDSGCRLLTNLPPYPWNHSKKFRAESRLQRELIAQSAPTRSIIGAPVPKMNESQRVWRGFIRLDDEPWIRGHTVGTTVLFPGAGMVSIVLEAAQQMVDPGKVARAFRLRDVSFSAAMALPEDQATEVIIQMKPQLVATSGSTPATWWEFTVSSCAGTDQLRDNCRGLITIDYEGNTSQQMAHEDSQVVSGRISDYHQILEECPATYAKDRFYKHMMKAAWRYGETFQGVENCHPGDGKTVFDVKLIDIGETFSKGQLDRPFLIHGATLDAVFQGWLGSTYKNGTFEFDKPFVPTKIGEMEISVNVPSEAGYMMPGLCRSHRSGFNELSADTIMFDKDLSRVILSVIDFRTSELEMDGAATEETTVEVDPADITSRVLWDYSLSLMEPCDLKQAMGSIVAQNRLTDFVRMLLHDNPAANIVEFISRSDGLPNTYASKLPPGTILPTQIRYAVVDETEDVGDENAASRMLTIDALVDSVSASGATADIVVIPQGFQFQDNYARILEPLAKISKPDTTIAVAVDTPDTTVPLKAKGFQLLHSIQGAPSLEVFAGLTGEQEKPTNGIHKEEVVLLLPSVLSTVTKEFAEEVQLDLEGQGFSVSTESLADSIDDSTFDGKTCVSLLEVERPLLDSLSESDFQLIRKVVLTSQRILWVTHGESPSLALVDGFSRCIMSEIEGVKFQVLHLSEPTGLQHGPRLAAKVVASKASDNEFRDKDGLLQVARIFKGLTENENIRHHLHDDVRVTRLSNQERPLRLTIGKPGLLDTLYFVDDERVLAPLADHEVEIQVKATGLNFRDVMASMALVPVKGLGQEASGIVLRTGRDATHLKPGDRVSTLDMGTHATVMRADHRVTVKIPDAMSFEEAAAVPVVHTTAYYALVRLAKLQRGQSVLIHAAAGGVGQAALQLANHLGLVVYATVGSDDKRKLLTDRYQVSEDHIFNSRDASFAKGIMRVTGGRGVDCVLNSLSGELLRVSWSCLATFGTFVEIGLRDITNNMLLDMRPFSKSTTFSFINMYTLFEEDPSALGDILEEVFKLLGGNILQTPSPMTVYPINQVEDAFRIMQQGKHRGKIVLSFPDDAQAPVLHVAKNSMKLDSQATYLFVGGLGGLGRSLAKEFVSCGAKNIAFISRSGDSTSEAKATIKEITSRGANVKAYAADISDETAFLNAMKECSREFPPIKGVVQMAMVLRDVVFEKMTYEEWKLPLKPKVQGSWNLHKYFDHERPLDFMVICSSSSGIYGYPSQAQYAAGNTYQDALAHYRRAQGLKAVSVNLGIMRDVGVLAEQGTSGNIKLWEEVLGIREPAFHALMKSLIKGQTDNNSEFPAQICTGLGTADIMATHGLAKPTYFQDPRFGPLAVTSLSSDASGDKQSTAMSISSQLSEASSKVKATEIITNALIGKVADILQMPQSEVDPGQPLYRYGVDSLVALEVRNWITREMKVNVALLEILAAVPMESFAGKLAICMVQKAYLDHREYHHTDFRYQLLPLSPSKYLPVLLGTLSLTIANPSADCKCFPGDDCWPSAAEWKALNTSVSGNLIKTVPLGAPCHDPMFKGDVCQSLRQQWQNATIHFASSSSVMAPFFANQSCDPFQPRIRPCELGNYVSYAIAAETTSDVQNAIAFARANHIRLVIRNTGHDYLGRSTGAGALGVWTHHLKNIEFVDWDDDTYTGNAVKLGAGVQGFEVLEAARSRGLVVVGGECPTVGIAGGYSQGGGHSALSTSFGLSVDNVLSWEVITAKGELLTVNKDENPGLFWALRGGGGGTFGVVISMTVKAHPGTITSGASLSFSTDTNSEEAFWAGIQVFQDTLEDMVDAGTMVIHIITNTSFLIAPLTAYNKTEAQVKVIMKPFISSLTSKHVDFDVTYKESKTYYDHYNEFLGPLPYGKIRVGFEQYGGRLIPRSVVPNFTETLRQVTNMGVTWVGVATDVGPFGTRATTSVHPAWRSTLVHALLSTPWDFTKPWHDMIKLQDLMTNVIMPKVEAVTPGSGAYVNEADFRQPNYQDVFWGDNYKDLLEVKEKWDPEYFFFVPKGVGSEIWSIAEDGRMCKSAL</sequence>
<dbReference type="SMART" id="SM00822">
    <property type="entry name" value="PKS_KR"/>
    <property type="match status" value="1"/>
</dbReference>
<evidence type="ECO:0000256" key="1">
    <source>
        <dbReference type="ARBA" id="ARBA00005466"/>
    </source>
</evidence>
<dbReference type="Pfam" id="PF14765">
    <property type="entry name" value="PS-DH"/>
    <property type="match status" value="1"/>
</dbReference>
<dbReference type="Pfam" id="PF00698">
    <property type="entry name" value="Acyl_transf_1"/>
    <property type="match status" value="1"/>
</dbReference>
<dbReference type="InterPro" id="IPR016169">
    <property type="entry name" value="FAD-bd_PCMH_sub2"/>
</dbReference>
<keyword evidence="13" id="KW-1185">Reference proteome</keyword>
<dbReference type="Pfam" id="PF02801">
    <property type="entry name" value="Ketoacyl-synt_C"/>
    <property type="match status" value="1"/>
</dbReference>
<dbReference type="InterPro" id="IPR006162">
    <property type="entry name" value="Ppantetheine_attach_site"/>
</dbReference>
<evidence type="ECO:0000313" key="12">
    <source>
        <dbReference type="EMBL" id="KAF5242864.1"/>
    </source>
</evidence>
<dbReference type="EMBL" id="JAAMOD010000070">
    <property type="protein sequence ID" value="KAF5242864.1"/>
    <property type="molecule type" value="Genomic_DNA"/>
</dbReference>